<gene>
    <name evidence="2" type="ORF">D0U04_28875</name>
    <name evidence="1" type="ORF">DJ93_775</name>
</gene>
<reference evidence="2 4" key="2">
    <citation type="submission" date="2018-08" db="EMBL/GenBank/DDBJ databases">
        <title>Bacillus clarus sp. nov. strain PS00077A.</title>
        <authorList>
            <person name="Mendez Acevedo M."/>
            <person name="Carroll L."/>
            <person name="Mukherjee M."/>
            <person name="Wiedmann M."/>
            <person name="Kovac J."/>
        </authorList>
    </citation>
    <scope>NUCLEOTIDE SEQUENCE [LARGE SCALE GENOMIC DNA]</scope>
    <source>
        <strain evidence="2 4">PS00077A</strain>
    </source>
</reference>
<proteinExistence type="predicted"/>
<dbReference type="AlphaFoldDB" id="A0A090YUN0"/>
<protein>
    <submittedName>
        <fullName evidence="1">Uncharacterized protein</fullName>
    </submittedName>
</protein>
<comment type="caution">
    <text evidence="1">The sequence shown here is derived from an EMBL/GenBank/DDBJ whole genome shotgun (WGS) entry which is preliminary data.</text>
</comment>
<dbReference type="Proteomes" id="UP000264294">
    <property type="component" value="Unassembled WGS sequence"/>
</dbReference>
<evidence type="ECO:0000313" key="2">
    <source>
        <dbReference type="EMBL" id="RFT62167.1"/>
    </source>
</evidence>
<dbReference type="EMBL" id="JMQC01000008">
    <property type="protein sequence ID" value="KFN02564.1"/>
    <property type="molecule type" value="Genomic_DNA"/>
</dbReference>
<sequence>MIQCNTERSLIYQGMHYLDLIASNIKKGGKLLDVSYQTGTNGYLTVNITTSYVEGLTKTVEELIYKDDLLITWKLITSYDVYTIFSRKTLNEYLTKLNTHELCVS</sequence>
<dbReference type="Proteomes" id="UP000029389">
    <property type="component" value="Unassembled WGS sequence"/>
</dbReference>
<reference evidence="1 3" key="1">
    <citation type="submission" date="2014-04" db="EMBL/GenBank/DDBJ databases">
        <authorList>
            <person name="Bishop-Lilly K.A."/>
            <person name="Broomall S.M."/>
            <person name="Chain P.S."/>
            <person name="Chertkov O."/>
            <person name="Coyne S.R."/>
            <person name="Daligault H.E."/>
            <person name="Davenport K.W."/>
            <person name="Erkkila T."/>
            <person name="Frey K.G."/>
            <person name="Gibbons H.S."/>
            <person name="Gu W."/>
            <person name="Jaissle J."/>
            <person name="Johnson S.L."/>
            <person name="Koroleva G.I."/>
            <person name="Ladner J.T."/>
            <person name="Lo C.-C."/>
            <person name="Minogue T.D."/>
            <person name="Munk C."/>
            <person name="Palacios G.F."/>
            <person name="Redden C.L."/>
            <person name="Rosenzweig C.N."/>
            <person name="Scholz M.B."/>
            <person name="Teshima H."/>
            <person name="Xu Y."/>
        </authorList>
    </citation>
    <scope>NUCLEOTIDE SEQUENCE [LARGE SCALE GENOMIC DNA]</scope>
    <source>
        <strain evidence="1 3">BHP</strain>
    </source>
</reference>
<keyword evidence="4" id="KW-1185">Reference proteome</keyword>
<evidence type="ECO:0000313" key="3">
    <source>
        <dbReference type="Proteomes" id="UP000029389"/>
    </source>
</evidence>
<evidence type="ECO:0000313" key="1">
    <source>
        <dbReference type="EMBL" id="KFN02564.1"/>
    </source>
</evidence>
<dbReference type="EMBL" id="QVOD01000077">
    <property type="protein sequence ID" value="RFT62167.1"/>
    <property type="molecule type" value="Genomic_DNA"/>
</dbReference>
<organism evidence="1 3">
    <name type="scientific">Bacillus clarus</name>
    <dbReference type="NCBI Taxonomy" id="2338372"/>
    <lineage>
        <taxon>Bacteria</taxon>
        <taxon>Bacillati</taxon>
        <taxon>Bacillota</taxon>
        <taxon>Bacilli</taxon>
        <taxon>Bacillales</taxon>
        <taxon>Bacillaceae</taxon>
        <taxon>Bacillus</taxon>
        <taxon>Bacillus cereus group</taxon>
    </lineage>
</organism>
<evidence type="ECO:0000313" key="4">
    <source>
        <dbReference type="Proteomes" id="UP000264294"/>
    </source>
</evidence>
<dbReference type="RefSeq" id="WP_042979381.1">
    <property type="nucleotide sequence ID" value="NZ_JMQC01000008.1"/>
</dbReference>
<name>A0A090YUN0_9BACI</name>
<accession>A0A090YUN0</accession>